<proteinExistence type="inferred from homology"/>
<feature type="transmembrane region" description="Helical" evidence="12">
    <location>
        <begin position="52"/>
        <end position="76"/>
    </location>
</feature>
<keyword evidence="6" id="KW-1003">Cell membrane</keyword>
<keyword evidence="5" id="KW-0813">Transport</keyword>
<evidence type="ECO:0000256" key="2">
    <source>
        <dbReference type="ARBA" id="ARBA00004429"/>
    </source>
</evidence>
<dbReference type="PANTHER" id="PTHR33529">
    <property type="entry name" value="SLR0882 PROTEIN-RELATED"/>
    <property type="match status" value="1"/>
</dbReference>
<evidence type="ECO:0000256" key="1">
    <source>
        <dbReference type="ARBA" id="ARBA00002265"/>
    </source>
</evidence>
<dbReference type="RefSeq" id="WP_343847511.1">
    <property type="nucleotide sequence ID" value="NZ_BAAAEI010000031.1"/>
</dbReference>
<keyword evidence="7" id="KW-0997">Cell inner membrane</keyword>
<evidence type="ECO:0000256" key="12">
    <source>
        <dbReference type="SAM" id="Phobius"/>
    </source>
</evidence>
<comment type="subunit">
    <text evidence="11">Component of the lipopolysaccharide transport and assembly complex. The LptBFG transporter is composed of two ATP-binding proteins (LptB) and two transmembrane proteins (LptF and LptG).</text>
</comment>
<comment type="caution">
    <text evidence="13">The sequence shown here is derived from an EMBL/GenBank/DDBJ whole genome shotgun (WGS) entry which is preliminary data.</text>
</comment>
<feature type="transmembrane region" description="Helical" evidence="12">
    <location>
        <begin position="12"/>
        <end position="32"/>
    </location>
</feature>
<comment type="subcellular location">
    <subcellularLocation>
        <location evidence="2">Cell inner membrane</location>
        <topology evidence="2">Multi-pass membrane protein</topology>
    </subcellularLocation>
</comment>
<protein>
    <recommendedName>
        <fullName evidence="4">Lipopolysaccharide export system permease protein LptF</fullName>
    </recommendedName>
</protein>
<dbReference type="Proteomes" id="UP001501757">
    <property type="component" value="Unassembled WGS sequence"/>
</dbReference>
<evidence type="ECO:0000256" key="8">
    <source>
        <dbReference type="ARBA" id="ARBA00022692"/>
    </source>
</evidence>
<keyword evidence="9 12" id="KW-1133">Transmembrane helix</keyword>
<comment type="similarity">
    <text evidence="3">Belongs to the LptF/LptG family.</text>
</comment>
<reference evidence="13 14" key="1">
    <citation type="journal article" date="2019" name="Int. J. Syst. Evol. Microbiol.">
        <title>The Global Catalogue of Microorganisms (GCM) 10K type strain sequencing project: providing services to taxonomists for standard genome sequencing and annotation.</title>
        <authorList>
            <consortium name="The Broad Institute Genomics Platform"/>
            <consortium name="The Broad Institute Genome Sequencing Center for Infectious Disease"/>
            <person name="Wu L."/>
            <person name="Ma J."/>
        </authorList>
    </citation>
    <scope>NUCLEOTIDE SEQUENCE [LARGE SCALE GENOMIC DNA]</scope>
    <source>
        <strain evidence="13 14">JCM 13378</strain>
    </source>
</reference>
<sequence>MLIFRYLLKETFKSQVAVFLVLMAIFVIQKFVRVLAEATDGDIPAGLVLGFLALNMPVLASLILPLSLFLGIMLAHGRFYVDNEMAVMRACGISEWYVTRVMLVLAALVAVVSGALTLWLAPLSMEVEYQLEEQISAESGLTSLIPGRFQQTANQKAVIFVHDIGSGDNQLERIFLAQQGEGQAESEFRIIYADHGSVQQASDGSEKLVLRGGVQYEGARSKLDYHVVKFDEYQVQIAERPPEHKARKLAAYPTSQLWGDKELDAIAEMQWRLAIPLSLPFLVLIAVPLSAVNPRQGRFGRIFPALLLYLGYYLLLMAGRKVLENGKVPPELGLWWVHAVILLIGVLLIVRGRSAGVRLRARLKGSLGSPS</sequence>
<dbReference type="Pfam" id="PF03739">
    <property type="entry name" value="LptF_LptG"/>
    <property type="match status" value="1"/>
</dbReference>
<keyword evidence="14" id="KW-1185">Reference proteome</keyword>
<organism evidence="13 14">
    <name type="scientific">Bowmanella denitrificans</name>
    <dbReference type="NCBI Taxonomy" id="366582"/>
    <lineage>
        <taxon>Bacteria</taxon>
        <taxon>Pseudomonadati</taxon>
        <taxon>Pseudomonadota</taxon>
        <taxon>Gammaproteobacteria</taxon>
        <taxon>Alteromonadales</taxon>
        <taxon>Alteromonadaceae</taxon>
        <taxon>Bowmanella</taxon>
    </lineage>
</organism>
<dbReference type="NCBIfam" id="TIGR04407">
    <property type="entry name" value="LptF_YjgP"/>
    <property type="match status" value="1"/>
</dbReference>
<keyword evidence="10 12" id="KW-0472">Membrane</keyword>
<evidence type="ECO:0000256" key="11">
    <source>
        <dbReference type="ARBA" id="ARBA00026081"/>
    </source>
</evidence>
<evidence type="ECO:0000256" key="5">
    <source>
        <dbReference type="ARBA" id="ARBA00022448"/>
    </source>
</evidence>
<dbReference type="PANTHER" id="PTHR33529:SF7">
    <property type="entry name" value="LIPOPOLYSACCHARIDE EXPORT SYSTEM PERMEASE PROTEIN LPTF"/>
    <property type="match status" value="1"/>
</dbReference>
<evidence type="ECO:0000256" key="4">
    <source>
        <dbReference type="ARBA" id="ARBA00014213"/>
    </source>
</evidence>
<evidence type="ECO:0000256" key="3">
    <source>
        <dbReference type="ARBA" id="ARBA00007725"/>
    </source>
</evidence>
<dbReference type="InterPro" id="IPR005495">
    <property type="entry name" value="LptG/LptF_permease"/>
</dbReference>
<name>A0ABN0XX25_9ALTE</name>
<evidence type="ECO:0000256" key="7">
    <source>
        <dbReference type="ARBA" id="ARBA00022519"/>
    </source>
</evidence>
<feature type="transmembrane region" description="Helical" evidence="12">
    <location>
        <begin position="97"/>
        <end position="121"/>
    </location>
</feature>
<dbReference type="InterPro" id="IPR030922">
    <property type="entry name" value="LptF"/>
</dbReference>
<evidence type="ECO:0000256" key="10">
    <source>
        <dbReference type="ARBA" id="ARBA00023136"/>
    </source>
</evidence>
<accession>A0ABN0XX25</accession>
<evidence type="ECO:0000313" key="14">
    <source>
        <dbReference type="Proteomes" id="UP001501757"/>
    </source>
</evidence>
<gene>
    <name evidence="13" type="primary">lptF</name>
    <name evidence="13" type="ORF">GCM10009092_43830</name>
</gene>
<feature type="transmembrane region" description="Helical" evidence="12">
    <location>
        <begin position="332"/>
        <end position="350"/>
    </location>
</feature>
<evidence type="ECO:0000256" key="6">
    <source>
        <dbReference type="ARBA" id="ARBA00022475"/>
    </source>
</evidence>
<comment type="function">
    <text evidence="1">Part of the ABC transporter complex LptBFG involved in the translocation of lipopolysaccharide (LPS) from the inner membrane to the outer membrane.</text>
</comment>
<evidence type="ECO:0000256" key="9">
    <source>
        <dbReference type="ARBA" id="ARBA00022989"/>
    </source>
</evidence>
<feature type="transmembrane region" description="Helical" evidence="12">
    <location>
        <begin position="273"/>
        <end position="292"/>
    </location>
</feature>
<feature type="transmembrane region" description="Helical" evidence="12">
    <location>
        <begin position="299"/>
        <end position="320"/>
    </location>
</feature>
<evidence type="ECO:0000313" key="13">
    <source>
        <dbReference type="EMBL" id="GAA0374831.1"/>
    </source>
</evidence>
<keyword evidence="8 12" id="KW-0812">Transmembrane</keyword>
<dbReference type="EMBL" id="BAAAEI010000031">
    <property type="protein sequence ID" value="GAA0374831.1"/>
    <property type="molecule type" value="Genomic_DNA"/>
</dbReference>